<dbReference type="PANTHER" id="PTHR13355:SF11">
    <property type="entry name" value="GLUCOSAMINE 6-PHOSPHATE N-ACETYLTRANSFERASE"/>
    <property type="match status" value="1"/>
</dbReference>
<feature type="domain" description="N-acetyltransferase" evidence="1">
    <location>
        <begin position="5"/>
        <end position="147"/>
    </location>
</feature>
<dbReference type="PANTHER" id="PTHR13355">
    <property type="entry name" value="GLUCOSAMINE 6-PHOSPHATE N-ACETYLTRANSFERASE"/>
    <property type="match status" value="1"/>
</dbReference>
<dbReference type="Gene3D" id="3.40.630.30">
    <property type="match status" value="1"/>
</dbReference>
<organism evidence="2 3">
    <name type="scientific">Paenibacillus harenae</name>
    <dbReference type="NCBI Taxonomy" id="306543"/>
    <lineage>
        <taxon>Bacteria</taxon>
        <taxon>Bacillati</taxon>
        <taxon>Bacillota</taxon>
        <taxon>Bacilli</taxon>
        <taxon>Bacillales</taxon>
        <taxon>Paenibacillaceae</taxon>
        <taxon>Paenibacillus</taxon>
    </lineage>
</organism>
<dbReference type="Proteomes" id="UP001229346">
    <property type="component" value="Unassembled WGS sequence"/>
</dbReference>
<evidence type="ECO:0000313" key="2">
    <source>
        <dbReference type="EMBL" id="MDQ0112589.1"/>
    </source>
</evidence>
<gene>
    <name evidence="2" type="ORF">J2T15_002024</name>
</gene>
<protein>
    <submittedName>
        <fullName evidence="2">GNAT superfamily N-acetyltransferase</fullName>
    </submittedName>
</protein>
<dbReference type="RefSeq" id="WP_307203499.1">
    <property type="nucleotide sequence ID" value="NZ_JAUSST010000002.1"/>
</dbReference>
<dbReference type="InterPro" id="IPR016181">
    <property type="entry name" value="Acyl_CoA_acyltransferase"/>
</dbReference>
<comment type="caution">
    <text evidence="2">The sequence shown here is derived from an EMBL/GenBank/DDBJ whole genome shotgun (WGS) entry which is preliminary data.</text>
</comment>
<name>A0ABT9U2A7_PAEHA</name>
<dbReference type="PROSITE" id="PS51186">
    <property type="entry name" value="GNAT"/>
    <property type="match status" value="1"/>
</dbReference>
<dbReference type="EMBL" id="JAUSSU010000004">
    <property type="protein sequence ID" value="MDQ0112589.1"/>
    <property type="molecule type" value="Genomic_DNA"/>
</dbReference>
<dbReference type="InterPro" id="IPR039143">
    <property type="entry name" value="GNPNAT1-like"/>
</dbReference>
<dbReference type="InterPro" id="IPR000182">
    <property type="entry name" value="GNAT_dom"/>
</dbReference>
<proteinExistence type="predicted"/>
<sequence>MTNSRLIKEDELEDLLLLYKYLQPSDPELVRDDGLIAHWNDILNDKNMNIIVIEHNGVIVASCVLVVIKNLTRNARPYGLIENVITHIDYRRKGFGQMALEKAKEMAREKNCYKLMFLTGSKRDEVHKFYENAGFEKGKKTGFILSM</sequence>
<accession>A0ABT9U2A7</accession>
<dbReference type="Pfam" id="PF00583">
    <property type="entry name" value="Acetyltransf_1"/>
    <property type="match status" value="1"/>
</dbReference>
<evidence type="ECO:0000313" key="3">
    <source>
        <dbReference type="Proteomes" id="UP001229346"/>
    </source>
</evidence>
<reference evidence="2 3" key="1">
    <citation type="submission" date="2023-07" db="EMBL/GenBank/DDBJ databases">
        <title>Sorghum-associated microbial communities from plants grown in Nebraska, USA.</title>
        <authorList>
            <person name="Schachtman D."/>
        </authorList>
    </citation>
    <scope>NUCLEOTIDE SEQUENCE [LARGE SCALE GENOMIC DNA]</scope>
    <source>
        <strain evidence="2 3">CC482</strain>
    </source>
</reference>
<keyword evidence="3" id="KW-1185">Reference proteome</keyword>
<dbReference type="CDD" id="cd04301">
    <property type="entry name" value="NAT_SF"/>
    <property type="match status" value="1"/>
</dbReference>
<dbReference type="SUPFAM" id="SSF55729">
    <property type="entry name" value="Acyl-CoA N-acyltransferases (Nat)"/>
    <property type="match status" value="1"/>
</dbReference>
<evidence type="ECO:0000259" key="1">
    <source>
        <dbReference type="PROSITE" id="PS51186"/>
    </source>
</evidence>